<evidence type="ECO:0000256" key="3">
    <source>
        <dbReference type="ARBA" id="ARBA00022475"/>
    </source>
</evidence>
<evidence type="ECO:0000256" key="7">
    <source>
        <dbReference type="ARBA" id="ARBA00023180"/>
    </source>
</evidence>
<keyword evidence="4" id="KW-0964">Secreted</keyword>
<evidence type="ECO:0000256" key="8">
    <source>
        <dbReference type="SAM" id="SignalP"/>
    </source>
</evidence>
<reference evidence="10 11" key="1">
    <citation type="submission" date="2018-11" db="EMBL/GenBank/DDBJ databases">
        <authorList>
            <person name="Lopez-Roques C."/>
            <person name="Donnadieu C."/>
            <person name="Bouchez O."/>
            <person name="Klopp C."/>
            <person name="Cabau C."/>
            <person name="Zahm M."/>
        </authorList>
    </citation>
    <scope>NUCLEOTIDE SEQUENCE [LARGE SCALE GENOMIC DNA]</scope>
    <source>
        <strain evidence="10">RS831</strain>
        <tissue evidence="10">Whole body</tissue>
    </source>
</reference>
<dbReference type="AlphaFoldDB" id="A0A437CIJ9"/>
<keyword evidence="6" id="KW-0472">Membrane</keyword>
<keyword evidence="3" id="KW-1003">Cell membrane</keyword>
<dbReference type="OMA" id="GLPCNRT"/>
<dbReference type="InterPro" id="IPR035076">
    <property type="entry name" value="Toxin/TOLIP"/>
</dbReference>
<proteinExistence type="predicted"/>
<organism evidence="10 11">
    <name type="scientific">Oryzias javanicus</name>
    <name type="common">Javanese ricefish</name>
    <name type="synonym">Aplocheilus javanicus</name>
    <dbReference type="NCBI Taxonomy" id="123683"/>
    <lineage>
        <taxon>Eukaryota</taxon>
        <taxon>Metazoa</taxon>
        <taxon>Chordata</taxon>
        <taxon>Craniata</taxon>
        <taxon>Vertebrata</taxon>
        <taxon>Euteleostomi</taxon>
        <taxon>Actinopterygii</taxon>
        <taxon>Neopterygii</taxon>
        <taxon>Teleostei</taxon>
        <taxon>Neoteleostei</taxon>
        <taxon>Acanthomorphata</taxon>
        <taxon>Ovalentaria</taxon>
        <taxon>Atherinomorphae</taxon>
        <taxon>Beloniformes</taxon>
        <taxon>Adrianichthyidae</taxon>
        <taxon>Oryziinae</taxon>
        <taxon>Oryzias</taxon>
    </lineage>
</organism>
<evidence type="ECO:0000313" key="10">
    <source>
        <dbReference type="EMBL" id="RVE62496.1"/>
    </source>
</evidence>
<dbReference type="PANTHER" id="PTHR20914">
    <property type="entry name" value="LY6/PLAUR DOMAIN-CONTAINING PROTEIN 8"/>
    <property type="match status" value="1"/>
</dbReference>
<dbReference type="Gene3D" id="2.10.60.10">
    <property type="entry name" value="CD59"/>
    <property type="match status" value="2"/>
</dbReference>
<dbReference type="GO" id="GO:0005886">
    <property type="term" value="C:plasma membrane"/>
    <property type="evidence" value="ECO:0007669"/>
    <property type="project" value="UniProtKB-SubCell"/>
</dbReference>
<evidence type="ECO:0000256" key="1">
    <source>
        <dbReference type="ARBA" id="ARBA00004236"/>
    </source>
</evidence>
<dbReference type="Pfam" id="PF00087">
    <property type="entry name" value="Toxin_TOLIP"/>
    <property type="match status" value="1"/>
</dbReference>
<dbReference type="InterPro" id="IPR045860">
    <property type="entry name" value="Snake_toxin-like_sf"/>
</dbReference>
<dbReference type="OrthoDB" id="5945173at2759"/>
<evidence type="ECO:0000256" key="4">
    <source>
        <dbReference type="ARBA" id="ARBA00022525"/>
    </source>
</evidence>
<evidence type="ECO:0000313" key="11">
    <source>
        <dbReference type="Proteomes" id="UP000283210"/>
    </source>
</evidence>
<evidence type="ECO:0000256" key="2">
    <source>
        <dbReference type="ARBA" id="ARBA00004613"/>
    </source>
</evidence>
<dbReference type="PANTHER" id="PTHR20914:SF26">
    <property type="entry name" value="PHOSPHOLIPASE A2 INHIBITOR CNF-LIKE"/>
    <property type="match status" value="1"/>
</dbReference>
<dbReference type="SUPFAM" id="SSF57302">
    <property type="entry name" value="Snake toxin-like"/>
    <property type="match status" value="2"/>
</dbReference>
<feature type="domain" description="UPAR/Ly6" evidence="9">
    <location>
        <begin position="113"/>
        <end position="197"/>
    </location>
</feature>
<feature type="domain" description="UPAR/Ly6" evidence="9">
    <location>
        <begin position="19"/>
        <end position="111"/>
    </location>
</feature>
<evidence type="ECO:0000259" key="9">
    <source>
        <dbReference type="SMART" id="SM00134"/>
    </source>
</evidence>
<feature type="signal peptide" evidence="8">
    <location>
        <begin position="1"/>
        <end position="18"/>
    </location>
</feature>
<keyword evidence="7" id="KW-0325">Glycoprotein</keyword>
<accession>A0A437CIJ9</accession>
<dbReference type="Pfam" id="PF00021">
    <property type="entry name" value="UPAR_LY6"/>
    <property type="match status" value="1"/>
</dbReference>
<name>A0A437CIJ9_ORYJA</name>
<keyword evidence="5 8" id="KW-0732">Signal</keyword>
<feature type="chain" id="PRO_5019174349" description="UPAR/Ly6 domain-containing protein" evidence="8">
    <location>
        <begin position="19"/>
        <end position="205"/>
    </location>
</feature>
<dbReference type="EMBL" id="CM012452">
    <property type="protein sequence ID" value="RVE62496.1"/>
    <property type="molecule type" value="Genomic_DNA"/>
</dbReference>
<comment type="subcellular location">
    <subcellularLocation>
        <location evidence="1">Cell membrane</location>
    </subcellularLocation>
    <subcellularLocation>
        <location evidence="2">Secreted</location>
    </subcellularLocation>
</comment>
<dbReference type="InterPro" id="IPR050918">
    <property type="entry name" value="CNF-like_PLA2_Inhibitor"/>
</dbReference>
<gene>
    <name evidence="10" type="ORF">OJAV_G00157740</name>
</gene>
<reference evidence="10 11" key="2">
    <citation type="submission" date="2019-01" db="EMBL/GenBank/DDBJ databases">
        <title>A chromosome length genome reference of the Java medaka (oryzias javanicus).</title>
        <authorList>
            <person name="Herpin A."/>
            <person name="Takehana Y."/>
            <person name="Naruse K."/>
            <person name="Ansai S."/>
            <person name="Kawaguchi M."/>
        </authorList>
    </citation>
    <scope>NUCLEOTIDE SEQUENCE [LARGE SCALE GENOMIC DNA]</scope>
    <source>
        <strain evidence="10">RS831</strain>
        <tissue evidence="10">Whole body</tissue>
    </source>
</reference>
<dbReference type="Proteomes" id="UP000283210">
    <property type="component" value="Chromosome 16"/>
</dbReference>
<keyword evidence="11" id="KW-1185">Reference proteome</keyword>
<dbReference type="GO" id="GO:0005576">
    <property type="term" value="C:extracellular region"/>
    <property type="evidence" value="ECO:0007669"/>
    <property type="project" value="UniProtKB-SubCell"/>
</dbReference>
<dbReference type="InterPro" id="IPR016054">
    <property type="entry name" value="LY6_UPA_recep-like"/>
</dbReference>
<evidence type="ECO:0000256" key="5">
    <source>
        <dbReference type="ARBA" id="ARBA00022729"/>
    </source>
</evidence>
<evidence type="ECO:0000256" key="6">
    <source>
        <dbReference type="ARBA" id="ARBA00023136"/>
    </source>
</evidence>
<protein>
    <recommendedName>
        <fullName evidence="9">UPAR/Ly6 domain-containing protein</fullName>
    </recommendedName>
</protein>
<dbReference type="SMART" id="SM00134">
    <property type="entry name" value="LU"/>
    <property type="match status" value="2"/>
</dbReference>
<sequence>MNFFIVLLGIWILPKADALKCFECIPYKAGETCTKETECSSNQRCASVREVNFEGGAQKGVILSSRCVKPEECGESSFSYADVKTYFVIDCCNTDLCNTKPANEPTKYNPNKMKCYGCVGLPCNRTLNCEKNQDRCIISTVTKQGKTTIAKGCATNNTCSDPTFLQGNTNVGKIERCCMDDYCNSATTVGASLLAVPLISLVLFS</sequence>